<evidence type="ECO:0000313" key="2">
    <source>
        <dbReference type="EMBL" id="KAK8375044.1"/>
    </source>
</evidence>
<sequence length="83" mass="9412">TQDWNKQIDTIRHCSNAFINADLLVGMILVHLPCCPHFPVPSQKSPDTPRCLCPQGWPSLSRQKQSLSFENDHRRVQQTGSLS</sequence>
<proteinExistence type="predicted"/>
<reference evidence="2 3" key="1">
    <citation type="submission" date="2023-03" db="EMBL/GenBank/DDBJ databases">
        <title>High-quality genome of Scylla paramamosain provides insights in environmental adaptation.</title>
        <authorList>
            <person name="Zhang L."/>
        </authorList>
    </citation>
    <scope>NUCLEOTIDE SEQUENCE [LARGE SCALE GENOMIC DNA]</scope>
    <source>
        <strain evidence="2">LZ_2023a</strain>
        <tissue evidence="2">Muscle</tissue>
    </source>
</reference>
<dbReference type="Proteomes" id="UP001487740">
    <property type="component" value="Unassembled WGS sequence"/>
</dbReference>
<organism evidence="2 3">
    <name type="scientific">Scylla paramamosain</name>
    <name type="common">Mud crab</name>
    <dbReference type="NCBI Taxonomy" id="85552"/>
    <lineage>
        <taxon>Eukaryota</taxon>
        <taxon>Metazoa</taxon>
        <taxon>Ecdysozoa</taxon>
        <taxon>Arthropoda</taxon>
        <taxon>Crustacea</taxon>
        <taxon>Multicrustacea</taxon>
        <taxon>Malacostraca</taxon>
        <taxon>Eumalacostraca</taxon>
        <taxon>Eucarida</taxon>
        <taxon>Decapoda</taxon>
        <taxon>Pleocyemata</taxon>
        <taxon>Brachyura</taxon>
        <taxon>Eubrachyura</taxon>
        <taxon>Portunoidea</taxon>
        <taxon>Portunidae</taxon>
        <taxon>Portuninae</taxon>
        <taxon>Scylla</taxon>
    </lineage>
</organism>
<gene>
    <name evidence="2" type="ORF">O3P69_017356</name>
</gene>
<dbReference type="EMBL" id="JARAKH010000141">
    <property type="protein sequence ID" value="KAK8375044.1"/>
    <property type="molecule type" value="Genomic_DNA"/>
</dbReference>
<protein>
    <submittedName>
        <fullName evidence="2">Uncharacterized protein</fullName>
    </submittedName>
</protein>
<keyword evidence="3" id="KW-1185">Reference proteome</keyword>
<evidence type="ECO:0000313" key="3">
    <source>
        <dbReference type="Proteomes" id="UP001487740"/>
    </source>
</evidence>
<dbReference type="AlphaFoldDB" id="A0AAW0SJ46"/>
<feature type="non-terminal residue" evidence="2">
    <location>
        <position position="1"/>
    </location>
</feature>
<evidence type="ECO:0000256" key="1">
    <source>
        <dbReference type="SAM" id="MobiDB-lite"/>
    </source>
</evidence>
<comment type="caution">
    <text evidence="2">The sequence shown here is derived from an EMBL/GenBank/DDBJ whole genome shotgun (WGS) entry which is preliminary data.</text>
</comment>
<feature type="region of interest" description="Disordered" evidence="1">
    <location>
        <begin position="64"/>
        <end position="83"/>
    </location>
</feature>
<accession>A0AAW0SJ46</accession>
<name>A0AAW0SJ46_SCYPA</name>